<comment type="similarity">
    <text evidence="2 9">Belongs to the CN hydrolase family. Apolipoprotein N-acyltransferase subfamily.</text>
</comment>
<evidence type="ECO:0000256" key="7">
    <source>
        <dbReference type="ARBA" id="ARBA00023136"/>
    </source>
</evidence>
<keyword evidence="6 9" id="KW-1133">Transmembrane helix</keyword>
<gene>
    <name evidence="9 11" type="primary">lnt</name>
    <name evidence="11" type="ORF">KAK11_12590</name>
</gene>
<comment type="caution">
    <text evidence="11">The sequence shown here is derived from an EMBL/GenBank/DDBJ whole genome shotgun (WGS) entry which is preliminary data.</text>
</comment>
<dbReference type="InterPro" id="IPR036526">
    <property type="entry name" value="C-N_Hydrolase_sf"/>
</dbReference>
<evidence type="ECO:0000256" key="6">
    <source>
        <dbReference type="ARBA" id="ARBA00022989"/>
    </source>
</evidence>
<name>A0ABS5DYK5_9BURK</name>
<comment type="caution">
    <text evidence="9">Lacks conserved residue(s) required for the propagation of feature annotation.</text>
</comment>
<dbReference type="PANTHER" id="PTHR38686:SF1">
    <property type="entry name" value="APOLIPOPROTEIN N-ACYLTRANSFERASE"/>
    <property type="match status" value="1"/>
</dbReference>
<dbReference type="InterPro" id="IPR004563">
    <property type="entry name" value="Apolipo_AcylTrfase"/>
</dbReference>
<keyword evidence="8 9" id="KW-0012">Acyltransferase</keyword>
<comment type="function">
    <text evidence="9">Catalyzes the phospholipid dependent N-acylation of the N-terminal cysteine of apolipoprotein, the last step in lipoprotein maturation.</text>
</comment>
<dbReference type="InterPro" id="IPR045378">
    <property type="entry name" value="LNT_N"/>
</dbReference>
<feature type="domain" description="CN hydrolase" evidence="10">
    <location>
        <begin position="219"/>
        <end position="480"/>
    </location>
</feature>
<reference evidence="11 12" key="1">
    <citation type="submission" date="2021-04" db="EMBL/GenBank/DDBJ databases">
        <title>The genome sequence of type strain Ideonella paludis KCTC 32238.</title>
        <authorList>
            <person name="Liu Y."/>
        </authorList>
    </citation>
    <scope>NUCLEOTIDE SEQUENCE [LARGE SCALE GENOMIC DNA]</scope>
    <source>
        <strain evidence="11 12">KCTC 32238</strain>
    </source>
</reference>
<dbReference type="CDD" id="cd07571">
    <property type="entry name" value="ALP_N-acyl_transferase"/>
    <property type="match status" value="1"/>
</dbReference>
<evidence type="ECO:0000256" key="9">
    <source>
        <dbReference type="HAMAP-Rule" id="MF_01148"/>
    </source>
</evidence>
<feature type="transmembrane region" description="Helical" evidence="9">
    <location>
        <begin position="488"/>
        <end position="508"/>
    </location>
</feature>
<dbReference type="HAMAP" id="MF_01148">
    <property type="entry name" value="Lnt"/>
    <property type="match status" value="1"/>
</dbReference>
<evidence type="ECO:0000256" key="8">
    <source>
        <dbReference type="ARBA" id="ARBA00023315"/>
    </source>
</evidence>
<feature type="transmembrane region" description="Helical" evidence="9">
    <location>
        <begin position="570"/>
        <end position="590"/>
    </location>
</feature>
<keyword evidence="12" id="KW-1185">Reference proteome</keyword>
<keyword evidence="5 9" id="KW-0812">Transmembrane</keyword>
<feature type="transmembrane region" description="Helical" evidence="9">
    <location>
        <begin position="543"/>
        <end position="564"/>
    </location>
</feature>
<feature type="transmembrane region" description="Helical" evidence="9">
    <location>
        <begin position="610"/>
        <end position="632"/>
    </location>
</feature>
<comment type="subcellular location">
    <subcellularLocation>
        <location evidence="1 9">Cell membrane</location>
        <topology evidence="1 9">Multi-pass membrane protein</topology>
    </subcellularLocation>
</comment>
<proteinExistence type="inferred from homology"/>
<dbReference type="PROSITE" id="PS50263">
    <property type="entry name" value="CN_HYDROLASE"/>
    <property type="match status" value="1"/>
</dbReference>
<keyword evidence="7 9" id="KW-0472">Membrane</keyword>
<dbReference type="EMBL" id="JAGQDG010000004">
    <property type="protein sequence ID" value="MBQ0936169.1"/>
    <property type="molecule type" value="Genomic_DNA"/>
</dbReference>
<feature type="transmembrane region" description="Helical" evidence="9">
    <location>
        <begin position="700"/>
        <end position="719"/>
    </location>
</feature>
<evidence type="ECO:0000256" key="2">
    <source>
        <dbReference type="ARBA" id="ARBA00010065"/>
    </source>
</evidence>
<evidence type="ECO:0000256" key="3">
    <source>
        <dbReference type="ARBA" id="ARBA00022475"/>
    </source>
</evidence>
<comment type="pathway">
    <text evidence="9">Protein modification; lipoprotein biosynthesis (N-acyl transfer).</text>
</comment>
<evidence type="ECO:0000256" key="1">
    <source>
        <dbReference type="ARBA" id="ARBA00004651"/>
    </source>
</evidence>
<sequence>MRSGLGPVVLSGLLLALYAQGPGLWALGFFALLPWLIHLNRSRSLRGALLQGWLFSVLLCGACLSWFGVAIGHYTQWGSAGGLCALLLAAPLLQPQVMVFALVRHSVRLRYGATLGAWAGAAAWVGTEWVWPKLLGDTLGHGLAPALLLRQAADLGGAAGLTLMLLLCNEALAAAWAQRKAGAAQWLKPLGWAALGPVVLSAYGAVVVMTWAPAPGAPLRMALVQTNITDYEALREQQGSYAVVRQVLETHFAMSYDAVERQGAQAVMWTETAYPTTLGQAKSELGAELDQEILATIAAAGVPFVFGTYERDEGGEYNAAAFVNPGTGLLGFYRKTRLFFLTETVPAWADGPLLQRWLPWVGRWQAGNGARVFPLRLQGGREVPVLPMICLDDVDTSLALQGARQGAQALLTLSNDSWFRHAPQGARLHQAVALFRSIETRLPQFRVTPSGYSAVFDPLGRVVASAGLGERALVVGEVPVGPAPPTLMLAWGDWVGGVCWAFLALLGLKTWGRWAWPAASAQPQAESMPAPTMAAAPRTVRGLQALAGLSALVLALAWLLWPAWRPQAGLQLKLFAALVLLPQLCAWAWAARRRLRAASSDLPPQARPTLWAHPACKFGLLPLALAVVAFRLHQHIVFGGTWGEWQSLGAGAFLSGFALWWAMWLMGVVLCAAVLRAALEGVCWLVQRARPDTAAALRPLLERLSLALLYAGLPLWLWFRTW</sequence>
<keyword evidence="3 9" id="KW-1003">Cell membrane</keyword>
<accession>A0ABS5DYK5</accession>
<organism evidence="11 12">
    <name type="scientific">Ideonella paludis</name>
    <dbReference type="NCBI Taxonomy" id="1233411"/>
    <lineage>
        <taxon>Bacteria</taxon>
        <taxon>Pseudomonadati</taxon>
        <taxon>Pseudomonadota</taxon>
        <taxon>Betaproteobacteria</taxon>
        <taxon>Burkholderiales</taxon>
        <taxon>Sphaerotilaceae</taxon>
        <taxon>Ideonella</taxon>
    </lineage>
</organism>
<evidence type="ECO:0000259" key="10">
    <source>
        <dbReference type="PROSITE" id="PS50263"/>
    </source>
</evidence>
<evidence type="ECO:0000256" key="5">
    <source>
        <dbReference type="ARBA" id="ARBA00022692"/>
    </source>
</evidence>
<keyword evidence="4 9" id="KW-0808">Transferase</keyword>
<dbReference type="Pfam" id="PF00795">
    <property type="entry name" value="CN_hydrolase"/>
    <property type="match status" value="1"/>
</dbReference>
<feature type="transmembrane region" description="Helical" evidence="9">
    <location>
        <begin position="652"/>
        <end position="679"/>
    </location>
</feature>
<feature type="transmembrane region" description="Helical" evidence="9">
    <location>
        <begin position="80"/>
        <end position="103"/>
    </location>
</feature>
<feature type="transmembrane region" description="Helical" evidence="9">
    <location>
        <begin position="115"/>
        <end position="135"/>
    </location>
</feature>
<protein>
    <recommendedName>
        <fullName evidence="9">Apolipoprotein N-acyltransferase</fullName>
        <shortName evidence="9">ALP N-acyltransferase</shortName>
        <ecNumber evidence="9">2.3.1.269</ecNumber>
    </recommendedName>
</protein>
<feature type="transmembrane region" description="Helical" evidence="9">
    <location>
        <begin position="12"/>
        <end position="37"/>
    </location>
</feature>
<evidence type="ECO:0000313" key="11">
    <source>
        <dbReference type="EMBL" id="MBQ0936169.1"/>
    </source>
</evidence>
<comment type="catalytic activity">
    <reaction evidence="9">
        <text>N-terminal S-1,2-diacyl-sn-glyceryl-L-cysteinyl-[lipoprotein] + a glycerophospholipid = N-acyl-S-1,2-diacyl-sn-glyceryl-L-cysteinyl-[lipoprotein] + a 2-acyl-sn-glycero-3-phospholipid + H(+)</text>
        <dbReference type="Rhea" id="RHEA:48228"/>
        <dbReference type="Rhea" id="RHEA-COMP:14681"/>
        <dbReference type="Rhea" id="RHEA-COMP:14684"/>
        <dbReference type="ChEBI" id="CHEBI:15378"/>
        <dbReference type="ChEBI" id="CHEBI:136912"/>
        <dbReference type="ChEBI" id="CHEBI:140656"/>
        <dbReference type="ChEBI" id="CHEBI:140657"/>
        <dbReference type="ChEBI" id="CHEBI:140660"/>
        <dbReference type="EC" id="2.3.1.269"/>
    </reaction>
</comment>
<dbReference type="PANTHER" id="PTHR38686">
    <property type="entry name" value="APOLIPOPROTEIN N-ACYLTRANSFERASE"/>
    <property type="match status" value="1"/>
</dbReference>
<dbReference type="InterPro" id="IPR003010">
    <property type="entry name" value="C-N_Hydrolase"/>
</dbReference>
<evidence type="ECO:0000256" key="4">
    <source>
        <dbReference type="ARBA" id="ARBA00022679"/>
    </source>
</evidence>
<feature type="transmembrane region" description="Helical" evidence="9">
    <location>
        <begin position="189"/>
        <end position="212"/>
    </location>
</feature>
<dbReference type="Pfam" id="PF20154">
    <property type="entry name" value="LNT_N"/>
    <property type="match status" value="1"/>
</dbReference>
<dbReference type="NCBIfam" id="TIGR00546">
    <property type="entry name" value="lnt"/>
    <property type="match status" value="1"/>
</dbReference>
<feature type="transmembrane region" description="Helical" evidence="9">
    <location>
        <begin position="155"/>
        <end position="177"/>
    </location>
</feature>
<feature type="transmembrane region" description="Helical" evidence="9">
    <location>
        <begin position="49"/>
        <end position="74"/>
    </location>
</feature>
<evidence type="ECO:0000313" key="12">
    <source>
        <dbReference type="Proteomes" id="UP000672097"/>
    </source>
</evidence>
<dbReference type="Gene3D" id="3.60.110.10">
    <property type="entry name" value="Carbon-nitrogen hydrolase"/>
    <property type="match status" value="1"/>
</dbReference>
<dbReference type="Proteomes" id="UP000672097">
    <property type="component" value="Unassembled WGS sequence"/>
</dbReference>
<dbReference type="SUPFAM" id="SSF56317">
    <property type="entry name" value="Carbon-nitrogen hydrolase"/>
    <property type="match status" value="1"/>
</dbReference>
<dbReference type="EC" id="2.3.1.269" evidence="9"/>